<name>A0AAV5M8K7_9ROSI</name>
<sequence>MVDWVMADIRNKTWLAGGFARGTEAFPSFGRVRVKHRKILLTLKGTVICSGAVKMYEGERTYICKKCKHM</sequence>
<dbReference type="AlphaFoldDB" id="A0AAV5M8K7"/>
<evidence type="ECO:0000313" key="2">
    <source>
        <dbReference type="Proteomes" id="UP001054252"/>
    </source>
</evidence>
<dbReference type="Proteomes" id="UP001054252">
    <property type="component" value="Unassembled WGS sequence"/>
</dbReference>
<organism evidence="1 2">
    <name type="scientific">Rubroshorea leprosula</name>
    <dbReference type="NCBI Taxonomy" id="152421"/>
    <lineage>
        <taxon>Eukaryota</taxon>
        <taxon>Viridiplantae</taxon>
        <taxon>Streptophyta</taxon>
        <taxon>Embryophyta</taxon>
        <taxon>Tracheophyta</taxon>
        <taxon>Spermatophyta</taxon>
        <taxon>Magnoliopsida</taxon>
        <taxon>eudicotyledons</taxon>
        <taxon>Gunneridae</taxon>
        <taxon>Pentapetalae</taxon>
        <taxon>rosids</taxon>
        <taxon>malvids</taxon>
        <taxon>Malvales</taxon>
        <taxon>Dipterocarpaceae</taxon>
        <taxon>Rubroshorea</taxon>
    </lineage>
</organism>
<accession>A0AAV5M8K7</accession>
<proteinExistence type="predicted"/>
<evidence type="ECO:0000313" key="1">
    <source>
        <dbReference type="EMBL" id="GKV44832.1"/>
    </source>
</evidence>
<comment type="caution">
    <text evidence="1">The sequence shown here is derived from an EMBL/GenBank/DDBJ whole genome shotgun (WGS) entry which is preliminary data.</text>
</comment>
<gene>
    <name evidence="1" type="ORF">SLEP1_g51980</name>
</gene>
<dbReference type="EMBL" id="BPVZ01000187">
    <property type="protein sequence ID" value="GKV44832.1"/>
    <property type="molecule type" value="Genomic_DNA"/>
</dbReference>
<protein>
    <submittedName>
        <fullName evidence="1">Uncharacterized protein</fullName>
    </submittedName>
</protein>
<reference evidence="1 2" key="1">
    <citation type="journal article" date="2021" name="Commun. Biol.">
        <title>The genome of Shorea leprosula (Dipterocarpaceae) highlights the ecological relevance of drought in aseasonal tropical rainforests.</title>
        <authorList>
            <person name="Ng K.K.S."/>
            <person name="Kobayashi M.J."/>
            <person name="Fawcett J.A."/>
            <person name="Hatakeyama M."/>
            <person name="Paape T."/>
            <person name="Ng C.H."/>
            <person name="Ang C.C."/>
            <person name="Tnah L.H."/>
            <person name="Lee C.T."/>
            <person name="Nishiyama T."/>
            <person name="Sese J."/>
            <person name="O'Brien M.J."/>
            <person name="Copetti D."/>
            <person name="Mohd Noor M.I."/>
            <person name="Ong R.C."/>
            <person name="Putra M."/>
            <person name="Sireger I.Z."/>
            <person name="Indrioko S."/>
            <person name="Kosugi Y."/>
            <person name="Izuno A."/>
            <person name="Isagi Y."/>
            <person name="Lee S.L."/>
            <person name="Shimizu K.K."/>
        </authorList>
    </citation>
    <scope>NUCLEOTIDE SEQUENCE [LARGE SCALE GENOMIC DNA]</scope>
    <source>
        <strain evidence="1">214</strain>
    </source>
</reference>
<keyword evidence="2" id="KW-1185">Reference proteome</keyword>